<proteinExistence type="predicted"/>
<accession>A0A2T1NNN1</accession>
<evidence type="ECO:0000313" key="1">
    <source>
        <dbReference type="EMBL" id="PSG94485.1"/>
    </source>
</evidence>
<organism evidence="1 2">
    <name type="scientific">Mesoflavibacter zeaxanthinifaciens subsp. sabulilitoris</name>
    <dbReference type="NCBI Taxonomy" id="1520893"/>
    <lineage>
        <taxon>Bacteria</taxon>
        <taxon>Pseudomonadati</taxon>
        <taxon>Bacteroidota</taxon>
        <taxon>Flavobacteriia</taxon>
        <taxon>Flavobacteriales</taxon>
        <taxon>Flavobacteriaceae</taxon>
        <taxon>Mesoflavibacter</taxon>
    </lineage>
</organism>
<sequence>MVVKDSFVLLTDQNTYFVEYLLGELILSQSINHAMVFNEKEIAIKFQKMLYQVCDLNCSVNTYL</sequence>
<evidence type="ECO:0000313" key="2">
    <source>
        <dbReference type="Proteomes" id="UP000238430"/>
    </source>
</evidence>
<dbReference type="AlphaFoldDB" id="A0A2T1NNN1"/>
<comment type="caution">
    <text evidence="1">The sequence shown here is derived from an EMBL/GenBank/DDBJ whole genome shotgun (WGS) entry which is preliminary data.</text>
</comment>
<protein>
    <submittedName>
        <fullName evidence="1">Uncharacterized protein</fullName>
    </submittedName>
</protein>
<dbReference type="EMBL" id="PXOT01000010">
    <property type="protein sequence ID" value="PSG94485.1"/>
    <property type="molecule type" value="Genomic_DNA"/>
</dbReference>
<keyword evidence="2" id="KW-1185">Reference proteome</keyword>
<reference evidence="1 2" key="1">
    <citation type="submission" date="2018-03" db="EMBL/GenBank/DDBJ databases">
        <title>Mesoflavibacter sp. HG37 and Mesoflavibacter sp. HG96 sp.nov., two marine bacteria isolated from seawater of Western Pacific Ocean.</title>
        <authorList>
            <person name="Cheng H."/>
            <person name="Wu Y.-H."/>
            <person name="Guo L.-L."/>
            <person name="Xu X.-W."/>
        </authorList>
    </citation>
    <scope>NUCLEOTIDE SEQUENCE [LARGE SCALE GENOMIC DNA]</scope>
    <source>
        <strain evidence="1 2">KCTC 42117</strain>
    </source>
</reference>
<dbReference type="OrthoDB" id="1179309at2"/>
<gene>
    <name evidence="1" type="ORF">C7H61_00700</name>
</gene>
<name>A0A2T1NNN1_9FLAO</name>
<dbReference type="Proteomes" id="UP000238430">
    <property type="component" value="Unassembled WGS sequence"/>
</dbReference>
<dbReference type="RefSeq" id="WP_106676241.1">
    <property type="nucleotide sequence ID" value="NZ_JACHWV010000010.1"/>
</dbReference>